<organism evidence="1">
    <name type="scientific">marine sediment metagenome</name>
    <dbReference type="NCBI Taxonomy" id="412755"/>
    <lineage>
        <taxon>unclassified sequences</taxon>
        <taxon>metagenomes</taxon>
        <taxon>ecological metagenomes</taxon>
    </lineage>
</organism>
<sequence length="42" mass="4974">PYEVVEREARKNELSVEEFIKSFQVIAHFNGIEGVVYTFERI</sequence>
<gene>
    <name evidence="1" type="ORF">S03H2_63865</name>
</gene>
<accession>X1IZY9</accession>
<name>X1IZY9_9ZZZZ</name>
<feature type="non-terminal residue" evidence="1">
    <location>
        <position position="1"/>
    </location>
</feature>
<evidence type="ECO:0000313" key="1">
    <source>
        <dbReference type="EMBL" id="GAH87996.1"/>
    </source>
</evidence>
<dbReference type="EMBL" id="BARU01041418">
    <property type="protein sequence ID" value="GAH87996.1"/>
    <property type="molecule type" value="Genomic_DNA"/>
</dbReference>
<reference evidence="1" key="1">
    <citation type="journal article" date="2014" name="Front. Microbiol.">
        <title>High frequency of phylogenetically diverse reductive dehalogenase-homologous genes in deep subseafloor sedimentary metagenomes.</title>
        <authorList>
            <person name="Kawai M."/>
            <person name="Futagami T."/>
            <person name="Toyoda A."/>
            <person name="Takaki Y."/>
            <person name="Nishi S."/>
            <person name="Hori S."/>
            <person name="Arai W."/>
            <person name="Tsubouchi T."/>
            <person name="Morono Y."/>
            <person name="Uchiyama I."/>
            <person name="Ito T."/>
            <person name="Fujiyama A."/>
            <person name="Inagaki F."/>
            <person name="Takami H."/>
        </authorList>
    </citation>
    <scope>NUCLEOTIDE SEQUENCE</scope>
    <source>
        <strain evidence="1">Expedition CK06-06</strain>
    </source>
</reference>
<protein>
    <submittedName>
        <fullName evidence="1">Uncharacterized protein</fullName>
    </submittedName>
</protein>
<comment type="caution">
    <text evidence="1">The sequence shown here is derived from an EMBL/GenBank/DDBJ whole genome shotgun (WGS) entry which is preliminary data.</text>
</comment>
<dbReference type="AlphaFoldDB" id="X1IZY9"/>
<proteinExistence type="predicted"/>